<dbReference type="PANTHER" id="PTHR10656">
    <property type="entry name" value="CELL FATE DETERMINING PROTEIN MAB21-RELATED"/>
    <property type="match status" value="1"/>
</dbReference>
<sequence>KQIVDDLLQVTQESLSKSFLPVLQPAIGVGSTFEGWSPYEADNVIYHLLVPLKPPTGHTFHLPWGTRGPMPVEDSHIHVEVECTCGIQNMPCFVHHSRKQLKRMKLAPSLLDTLCTDSYLDVEKLVEWFQCLVKEAWVALPQAHCYEMKVLPYSQHSCLMKLQSAYDKSIHFIEILFGVQQGDSDIFLSSQSTGDTYTPSTLWVKSYLVAEAKFFSCVAREVPHGSFHLRCLYLCTSILDETNFTPYIFKTVVMHLLNNKPVSGWCRRECVMCLADILRYLHCSLEQKKLNFFFGHGKMSQEIILPP</sequence>
<evidence type="ECO:0000256" key="5">
    <source>
        <dbReference type="ARBA" id="ARBA00022989"/>
    </source>
</evidence>
<name>A0A7L2I7Q9_9PICI</name>
<evidence type="ECO:0000256" key="1">
    <source>
        <dbReference type="ARBA" id="ARBA00004479"/>
    </source>
</evidence>
<dbReference type="AlphaFoldDB" id="A0A7L2I7Q9"/>
<dbReference type="PANTHER" id="PTHR10656:SF40">
    <property type="entry name" value="INOSITOL 1,4,5-TRISPHOSPHATE RECEPTOR-INTERACTING PROTEIN-LIKE 1"/>
    <property type="match status" value="1"/>
</dbReference>
<accession>A0A7L2I7Q9</accession>
<evidence type="ECO:0000256" key="3">
    <source>
        <dbReference type="ARBA" id="ARBA00022692"/>
    </source>
</evidence>
<dbReference type="EMBL" id="VWYK01019686">
    <property type="protein sequence ID" value="NXR07240.1"/>
    <property type="molecule type" value="Genomic_DNA"/>
</dbReference>
<feature type="domain" description="Mab-21-like HhH/H2TH-like" evidence="7">
    <location>
        <begin position="242"/>
        <end position="294"/>
    </location>
</feature>
<dbReference type="Proteomes" id="UP000536381">
    <property type="component" value="Unassembled WGS sequence"/>
</dbReference>
<feature type="non-terminal residue" evidence="8">
    <location>
        <position position="1"/>
    </location>
</feature>
<comment type="subcellular location">
    <subcellularLocation>
        <location evidence="1">Membrane</location>
        <topology evidence="1">Single-pass type I membrane protein</topology>
    </subcellularLocation>
</comment>
<organism evidence="8 9">
    <name type="scientific">Semnornis frantzii</name>
    <dbReference type="NCBI Taxonomy" id="91796"/>
    <lineage>
        <taxon>Eukaryota</taxon>
        <taxon>Metazoa</taxon>
        <taxon>Chordata</taxon>
        <taxon>Craniata</taxon>
        <taxon>Vertebrata</taxon>
        <taxon>Euteleostomi</taxon>
        <taxon>Archelosauria</taxon>
        <taxon>Archosauria</taxon>
        <taxon>Dinosauria</taxon>
        <taxon>Saurischia</taxon>
        <taxon>Theropoda</taxon>
        <taxon>Coelurosauria</taxon>
        <taxon>Aves</taxon>
        <taxon>Neognathae</taxon>
        <taxon>Neoaves</taxon>
        <taxon>Telluraves</taxon>
        <taxon>Coraciimorphae</taxon>
        <taxon>Piciformes</taxon>
        <taxon>Ramphastidae</taxon>
        <taxon>Semnornis</taxon>
    </lineage>
</organism>
<keyword evidence="4" id="KW-0732">Signal</keyword>
<dbReference type="InterPro" id="IPR046906">
    <property type="entry name" value="Mab-21_HhH/H2TH-like"/>
</dbReference>
<evidence type="ECO:0000256" key="2">
    <source>
        <dbReference type="ARBA" id="ARBA00005554"/>
    </source>
</evidence>
<evidence type="ECO:0000313" key="8">
    <source>
        <dbReference type="EMBL" id="NXR07240.1"/>
    </source>
</evidence>
<dbReference type="OrthoDB" id="9034619at2759"/>
<proteinExistence type="inferred from homology"/>
<comment type="similarity">
    <text evidence="2">Belongs to the ITPRIP family.</text>
</comment>
<keyword evidence="6" id="KW-0472">Membrane</keyword>
<dbReference type="GO" id="GO:0016020">
    <property type="term" value="C:membrane"/>
    <property type="evidence" value="ECO:0007669"/>
    <property type="project" value="UniProtKB-SubCell"/>
</dbReference>
<keyword evidence="5" id="KW-1133">Transmembrane helix</keyword>
<feature type="non-terminal residue" evidence="8">
    <location>
        <position position="307"/>
    </location>
</feature>
<evidence type="ECO:0000256" key="6">
    <source>
        <dbReference type="ARBA" id="ARBA00023136"/>
    </source>
</evidence>
<evidence type="ECO:0000256" key="4">
    <source>
        <dbReference type="ARBA" id="ARBA00022729"/>
    </source>
</evidence>
<dbReference type="InterPro" id="IPR024810">
    <property type="entry name" value="MAB21L/cGLR"/>
</dbReference>
<reference evidence="8 9" key="1">
    <citation type="submission" date="2019-09" db="EMBL/GenBank/DDBJ databases">
        <title>Bird 10,000 Genomes (B10K) Project - Family phase.</title>
        <authorList>
            <person name="Zhang G."/>
        </authorList>
    </citation>
    <scope>NUCLEOTIDE SEQUENCE [LARGE SCALE GENOMIC DNA]</scope>
    <source>
        <strain evidence="8">B10K-DU-001-42</strain>
        <tissue evidence="8">Muscle</tissue>
    </source>
</reference>
<dbReference type="SMART" id="SM01265">
    <property type="entry name" value="Mab-21"/>
    <property type="match status" value="1"/>
</dbReference>
<keyword evidence="9" id="KW-1185">Reference proteome</keyword>
<dbReference type="PRINTS" id="PR02107">
    <property type="entry name" value="INOS145TPRIP"/>
</dbReference>
<keyword evidence="3" id="KW-0812">Transmembrane</keyword>
<dbReference type="Gene3D" id="1.10.1410.40">
    <property type="match status" value="1"/>
</dbReference>
<comment type="caution">
    <text evidence="8">The sequence shown here is derived from an EMBL/GenBank/DDBJ whole genome shotgun (WGS) entry which is preliminary data.</text>
</comment>
<dbReference type="Pfam" id="PF20266">
    <property type="entry name" value="Mab-21_C"/>
    <property type="match status" value="1"/>
</dbReference>
<evidence type="ECO:0000313" key="9">
    <source>
        <dbReference type="Proteomes" id="UP000536381"/>
    </source>
</evidence>
<dbReference type="InterPro" id="IPR026250">
    <property type="entry name" value="ITPRIP-like"/>
</dbReference>
<protein>
    <submittedName>
        <fullName evidence="8">IPIL1 protein</fullName>
    </submittedName>
</protein>
<evidence type="ECO:0000259" key="7">
    <source>
        <dbReference type="Pfam" id="PF20266"/>
    </source>
</evidence>
<gene>
    <name evidence="8" type="primary">Itpripl1</name>
    <name evidence="8" type="ORF">SEMFRA_R04868</name>
</gene>